<evidence type="ECO:0000256" key="8">
    <source>
        <dbReference type="ARBA" id="ARBA00023163"/>
    </source>
</evidence>
<evidence type="ECO:0000313" key="14">
    <source>
        <dbReference type="EMBL" id="CDQ02541.1"/>
    </source>
</evidence>
<reference evidence="14" key="3">
    <citation type="submission" date="2012-12" db="EMBL/GenBank/DDBJ databases">
        <authorList>
            <person name="Gao Y.W."/>
            <person name="Fan S.T."/>
            <person name="Sun H.T."/>
            <person name="Wang Z."/>
            <person name="Gao X.L."/>
            <person name="Li Y.G."/>
            <person name="Wang T.C."/>
            <person name="Zhang K."/>
            <person name="Xu W.W."/>
            <person name="Yu Z.J."/>
            <person name="Xia X.Z."/>
        </authorList>
    </citation>
    <scope>NUCLEOTIDE SEQUENCE</scope>
    <source>
        <strain evidence="14">FR3</strain>
    </source>
</reference>
<dbReference type="GO" id="GO:0030154">
    <property type="term" value="P:cell differentiation"/>
    <property type="evidence" value="ECO:0007669"/>
    <property type="project" value="TreeGrafter"/>
</dbReference>
<evidence type="ECO:0000313" key="18">
    <source>
        <dbReference type="WormBase" id="Bm6190a"/>
    </source>
</evidence>
<evidence type="ECO:0000256" key="4">
    <source>
        <dbReference type="ARBA" id="ARBA00022771"/>
    </source>
</evidence>
<evidence type="ECO:0000256" key="1">
    <source>
        <dbReference type="ARBA" id="ARBA00004123"/>
    </source>
</evidence>
<dbReference type="GO" id="GO:0004879">
    <property type="term" value="F:nuclear receptor activity"/>
    <property type="evidence" value="ECO:0007669"/>
    <property type="project" value="TreeGrafter"/>
</dbReference>
<dbReference type="Gene3D" id="1.10.565.10">
    <property type="entry name" value="Retinoid X Receptor"/>
    <property type="match status" value="1"/>
</dbReference>
<keyword evidence="6" id="KW-0805">Transcription regulation</keyword>
<evidence type="ECO:0000256" key="5">
    <source>
        <dbReference type="ARBA" id="ARBA00022833"/>
    </source>
</evidence>
<dbReference type="PRINTS" id="PR00047">
    <property type="entry name" value="STROIDFINGER"/>
</dbReference>
<dbReference type="InterPro" id="IPR035500">
    <property type="entry name" value="NHR-like_dom_sf"/>
</dbReference>
<dbReference type="GO" id="GO:0005634">
    <property type="term" value="C:nucleus"/>
    <property type="evidence" value="ECO:0007669"/>
    <property type="project" value="UniProtKB-SubCell"/>
</dbReference>
<dbReference type="InterPro" id="IPR001723">
    <property type="entry name" value="Nuclear_hrmn_rcpt"/>
</dbReference>
<evidence type="ECO:0000256" key="10">
    <source>
        <dbReference type="ARBA" id="ARBA00023242"/>
    </source>
</evidence>
<dbReference type="PRINTS" id="PR00398">
    <property type="entry name" value="STRDHORMONER"/>
</dbReference>
<proteinExistence type="evidence at transcript level"/>
<comment type="subcellular location">
    <subcellularLocation>
        <location evidence="1">Nucleus</location>
    </subcellularLocation>
</comment>
<dbReference type="AlphaFoldDB" id="A7LC92"/>
<dbReference type="SUPFAM" id="SSF48508">
    <property type="entry name" value="Nuclear receptor ligand-binding domain"/>
    <property type="match status" value="1"/>
</dbReference>
<dbReference type="PROSITE" id="PS51030">
    <property type="entry name" value="NUCLEAR_REC_DBD_2"/>
    <property type="match status" value="1"/>
</dbReference>
<dbReference type="InterPro" id="IPR001628">
    <property type="entry name" value="Znf_hrmn_rcpt"/>
</dbReference>
<dbReference type="FunCoup" id="A7LC92">
    <property type="interactions" value="64"/>
</dbReference>
<dbReference type="Gene3D" id="3.30.50.10">
    <property type="entry name" value="Erythroid Transcription Factor GATA-1, subunit A"/>
    <property type="match status" value="1"/>
</dbReference>
<feature type="compositionally biased region" description="Polar residues" evidence="11">
    <location>
        <begin position="557"/>
        <end position="579"/>
    </location>
</feature>
<dbReference type="OMA" id="LEAITIW"/>
<evidence type="ECO:0000256" key="11">
    <source>
        <dbReference type="SAM" id="MobiDB-lite"/>
    </source>
</evidence>
<accession>A8QGV0</accession>
<dbReference type="GO" id="GO:0000122">
    <property type="term" value="P:negative regulation of transcription by RNA polymerase II"/>
    <property type="evidence" value="ECO:0007669"/>
    <property type="project" value="TreeGrafter"/>
</dbReference>
<sequence>MILSGTPIAAIRCTPPISVNSGTNDSSANPAIFGELLISSNVHTPHRPIVTIRNLSAATPTVTIPGAAEESNFISTNLILNGNSPSAFRPIFPSTSSDSFVITTLSSLVSPSDHENVNSERNHNHHHHQQQQQPEQQQPEQQLAKQQQQQQSQQSDTILSADYVATTSNNYLCQVCGDRASGFHYGVFACEGCKGFFRRSIQQKIQYRPCTRSQQCIVARNNRNRCQHCRLQKCIRVGMSREAVRFGRVPKHEKVRMAEELARVTARTLTDAVQSALTDSDSVVESCFTGFSRLIDNVKKLLHKPPAQSVCPVGRVNAHHAIKAAYDFSQSIPGFSILHHQDRVQLLRGTLFQTVVLAMLSSFNCDKALLTLQSPIGHVHQYFYSPLNVFLQKFNTLKLTNQQVALIGAAGMCISDKPLMHPELAALIHNRLSDLFQETFSKECRAAAPQLLHTVLYELRMQNTVHQQSLEAITIWPSTCCSSSSSVASTSDDSVVSNTVKTGISDNASQNVETELLVLGNSGLMSGQQPEQPLQELISPLSVENQSYDDIEKEQTKPSCSQRRSENNPLQSSTLSRVQPSIVESHRSVASLLNQPPILPIAVAAIRSTFAQNCQSALLYRAATPIFRNIALHDTEVSNETVGSVDEEPLDLSMKR</sequence>
<name>A7LC92_BRUMA</name>
<evidence type="ECO:0000313" key="17">
    <source>
        <dbReference type="WBParaSite" id="Bm6190a.1"/>
    </source>
</evidence>
<feature type="compositionally biased region" description="Basic and acidic residues" evidence="11">
    <location>
        <begin position="112"/>
        <end position="122"/>
    </location>
</feature>
<dbReference type="EMBL" id="LN857024">
    <property type="protein sequence ID" value="CDQ02541.1"/>
    <property type="molecule type" value="Genomic_DNA"/>
</dbReference>
<reference evidence="13" key="2">
    <citation type="journal article" date="2008" name="Mol. Biochem. Parasitol.">
        <title>Orthologues of the Drosophila melanogaster E75 molting control gene in the filarial parasites Brugia malayi and Dirofilaria immitis.</title>
        <authorList>
            <person name="Crossgrove K."/>
            <person name="Maina C.V."/>
            <person name="Robinson-Rechavi M."/>
            <person name="Lochner M.C."/>
        </authorList>
    </citation>
    <scope>NUCLEOTIDE SEQUENCE</scope>
</reference>
<reference evidence="14 16" key="1">
    <citation type="journal article" date="2007" name="Science">
        <title>Draft genome of the filarial nematode parasite Brugia malayi.</title>
        <authorList>
            <person name="Ghedin E."/>
            <person name="Wang S."/>
            <person name="Spiro D."/>
            <person name="Caler E."/>
            <person name="Zhao Q."/>
            <person name="Crabtree J."/>
            <person name="Allen J.E."/>
            <person name="Delcher A.L."/>
            <person name="Guiliano D.B."/>
            <person name="Miranda-Saavedra D."/>
            <person name="Angiuoli S.V."/>
            <person name="Creasy T."/>
            <person name="Amedeo P."/>
            <person name="Haas B."/>
            <person name="El-Sayed N.M."/>
            <person name="Wortman J.R."/>
            <person name="Feldblyum T."/>
            <person name="Tallon L."/>
            <person name="Schatz M."/>
            <person name="Shumway M."/>
            <person name="Koo H."/>
            <person name="Salzberg S.L."/>
            <person name="Schobel S."/>
            <person name="Pertea M."/>
            <person name="Pop M."/>
            <person name="White O."/>
            <person name="Barton G.J."/>
            <person name="Carlow C.K."/>
            <person name="Crawford M.J."/>
            <person name="Daub J."/>
            <person name="Dimmic M.W."/>
            <person name="Estes C.F."/>
            <person name="Foster J.M."/>
            <person name="Ganatra M."/>
            <person name="Gregory W.F."/>
            <person name="Johnson N.M."/>
            <person name="Jin J."/>
            <person name="Komuniecki R."/>
            <person name="Korf I."/>
            <person name="Kumar S."/>
            <person name="Laney S."/>
            <person name="Li B.W."/>
            <person name="Li W."/>
            <person name="Lindblom T.H."/>
            <person name="Lustigman S."/>
            <person name="Ma D."/>
            <person name="Maina C.V."/>
            <person name="Martin D.M."/>
            <person name="McCarter J.P."/>
            <person name="McReynolds L."/>
            <person name="Mitreva M."/>
            <person name="Nutman T.B."/>
            <person name="Parkinson J."/>
            <person name="Peregrin-Alvarez J.M."/>
            <person name="Poole C."/>
            <person name="Ren Q."/>
            <person name="Saunders L."/>
            <person name="Sluder A.E."/>
            <person name="Smith K."/>
            <person name="Stanke M."/>
            <person name="Unnasch T.R."/>
            <person name="Ware J."/>
            <person name="Wei A.D."/>
            <person name="Weil G."/>
            <person name="Williams D.J."/>
            <person name="Zhang Y."/>
            <person name="Williams S.A."/>
            <person name="Fraser-Liggett C."/>
            <person name="Slatko B."/>
            <person name="Blaxter M.L."/>
            <person name="Scott A.L."/>
        </authorList>
    </citation>
    <scope>NUCLEOTIDE SEQUENCE</scope>
    <source>
        <strain evidence="14 16">FR3</strain>
    </source>
</reference>
<evidence type="ECO:0000313" key="13">
    <source>
        <dbReference type="EMBL" id="ABS29717.1"/>
    </source>
</evidence>
<dbReference type="STRING" id="6279.A7LC92"/>
<organism evidence="13">
    <name type="scientific">Brugia malayi</name>
    <name type="common">Filarial nematode worm</name>
    <dbReference type="NCBI Taxonomy" id="6279"/>
    <lineage>
        <taxon>Eukaryota</taxon>
        <taxon>Metazoa</taxon>
        <taxon>Ecdysozoa</taxon>
        <taxon>Nematoda</taxon>
        <taxon>Chromadorea</taxon>
        <taxon>Rhabditida</taxon>
        <taxon>Spirurina</taxon>
        <taxon>Spiruromorpha</taxon>
        <taxon>Filarioidea</taxon>
        <taxon>Onchocercidae</taxon>
        <taxon>Brugia</taxon>
    </lineage>
</organism>
<dbReference type="SMART" id="SM00399">
    <property type="entry name" value="ZnF_C4"/>
    <property type="match status" value="1"/>
</dbReference>
<accession>A7LC92</accession>
<dbReference type="EMBL" id="CAAKNF010000194">
    <property type="protein sequence ID" value="VIO96548.1"/>
    <property type="molecule type" value="Genomic_DNA"/>
</dbReference>
<evidence type="ECO:0000256" key="6">
    <source>
        <dbReference type="ARBA" id="ARBA00023015"/>
    </source>
</evidence>
<dbReference type="GO" id="GO:0000978">
    <property type="term" value="F:RNA polymerase II cis-regulatory region sequence-specific DNA binding"/>
    <property type="evidence" value="ECO:0007669"/>
    <property type="project" value="TreeGrafter"/>
</dbReference>
<feature type="domain" description="Nuclear receptor" evidence="12">
    <location>
        <begin position="170"/>
        <end position="246"/>
    </location>
</feature>
<feature type="region of interest" description="Disordered" evidence="11">
    <location>
        <begin position="111"/>
        <end position="154"/>
    </location>
</feature>
<dbReference type="GO" id="GO:0045944">
    <property type="term" value="P:positive regulation of transcription by RNA polymerase II"/>
    <property type="evidence" value="ECO:0007669"/>
    <property type="project" value="TreeGrafter"/>
</dbReference>
<keyword evidence="7" id="KW-0238">DNA-binding</keyword>
<keyword evidence="9 13" id="KW-0675">Receptor</keyword>
<feature type="compositionally biased region" description="Low complexity" evidence="11">
    <location>
        <begin position="130"/>
        <end position="154"/>
    </location>
</feature>
<accession>A0A4E9FLZ7</accession>
<dbReference type="CDD" id="cd07166">
    <property type="entry name" value="NR_DBD_REV_ERB"/>
    <property type="match status" value="1"/>
</dbReference>
<dbReference type="Pfam" id="PF00105">
    <property type="entry name" value="zf-C4"/>
    <property type="match status" value="1"/>
</dbReference>
<dbReference type="InterPro" id="IPR013088">
    <property type="entry name" value="Znf_NHR/GATA"/>
</dbReference>
<evidence type="ECO:0000313" key="16">
    <source>
        <dbReference type="Proteomes" id="UP000006672"/>
    </source>
</evidence>
<dbReference type="EMBL" id="EU003172">
    <property type="protein sequence ID" value="ABS29717.1"/>
    <property type="molecule type" value="mRNA"/>
</dbReference>
<dbReference type="Proteomes" id="UP000006672">
    <property type="component" value="Unassembled WGS sequence"/>
</dbReference>
<evidence type="ECO:0000259" key="12">
    <source>
        <dbReference type="PROSITE" id="PS51030"/>
    </source>
</evidence>
<keyword evidence="4" id="KW-0863">Zinc-finger</keyword>
<dbReference type="FunFam" id="3.30.50.10:FF:000006">
    <property type="entry name" value="Nuclear receptor subfamily 5 group A member"/>
    <property type="match status" value="1"/>
</dbReference>
<evidence type="ECO:0000313" key="15">
    <source>
        <dbReference type="EMBL" id="VIO96548.1"/>
    </source>
</evidence>
<dbReference type="PANTHER" id="PTHR24082:SF473">
    <property type="entry name" value="ECDYSONE-INDUCED PROTEIN 75B, ISOFORM B"/>
    <property type="match status" value="1"/>
</dbReference>
<keyword evidence="16" id="KW-1185">Reference proteome</keyword>
<dbReference type="PROSITE" id="PS00031">
    <property type="entry name" value="NUCLEAR_REC_DBD_1"/>
    <property type="match status" value="1"/>
</dbReference>
<reference evidence="15" key="4">
    <citation type="submission" date="2019-04" db="EMBL/GenBank/DDBJ databases">
        <authorList>
            <person name="Howe K."/>
            <person name="Paulini M."/>
            <person name="Williams G."/>
        </authorList>
    </citation>
    <scope>NUCLEOTIDE SEQUENCE [LARGE SCALE GENOMIC DNA]</scope>
    <source>
        <strain evidence="15">FR3</strain>
    </source>
</reference>
<dbReference type="GO" id="GO:0008270">
    <property type="term" value="F:zinc ion binding"/>
    <property type="evidence" value="ECO:0007669"/>
    <property type="project" value="UniProtKB-KW"/>
</dbReference>
<keyword evidence="8" id="KW-0804">Transcription</keyword>
<evidence type="ECO:0000256" key="9">
    <source>
        <dbReference type="ARBA" id="ARBA00023170"/>
    </source>
</evidence>
<protein>
    <submittedName>
        <fullName evidence="14">Bm6190, isoform a</fullName>
    </submittedName>
    <submittedName>
        <fullName evidence="13 17">Nuclear receptor</fullName>
    </submittedName>
</protein>
<evidence type="ECO:0000256" key="7">
    <source>
        <dbReference type="ARBA" id="ARBA00023125"/>
    </source>
</evidence>
<dbReference type="OrthoDB" id="5771769at2759"/>
<evidence type="ECO:0000256" key="3">
    <source>
        <dbReference type="ARBA" id="ARBA00022723"/>
    </source>
</evidence>
<dbReference type="InterPro" id="IPR050234">
    <property type="entry name" value="Nuclear_hormone_rcpt_NR1"/>
</dbReference>
<reference evidence="17" key="5">
    <citation type="submission" date="2019-12" db="UniProtKB">
        <authorList>
            <consortium name="WormBaseParasite"/>
        </authorList>
    </citation>
    <scope>IDENTIFICATION</scope>
</reference>
<gene>
    <name evidence="13" type="primary">nhr-11</name>
    <name evidence="15 17" type="synonym">Bma-nhr-85</name>
    <name evidence="18" type="ORF">Bm6190</name>
    <name evidence="15" type="ORF">BM_BM6190</name>
    <name evidence="14" type="ORF">BM_Bm6190</name>
</gene>
<keyword evidence="10" id="KW-0539">Nucleus</keyword>
<keyword evidence="5" id="KW-0862">Zinc</keyword>
<keyword evidence="3" id="KW-0479">Metal-binding</keyword>
<comment type="similarity">
    <text evidence="2">Belongs to the nuclear hormone receptor family.</text>
</comment>
<dbReference type="WormBase" id="Bm6190a">
    <property type="protein sequence ID" value="BM25256"/>
    <property type="gene ID" value="WBGene00226451"/>
</dbReference>
<dbReference type="SUPFAM" id="SSF57716">
    <property type="entry name" value="Glucocorticoid receptor-like (DNA-binding domain)"/>
    <property type="match status" value="1"/>
</dbReference>
<feature type="region of interest" description="Disordered" evidence="11">
    <location>
        <begin position="548"/>
        <end position="579"/>
    </location>
</feature>
<dbReference type="GO" id="GO:0009755">
    <property type="term" value="P:hormone-mediated signaling pathway"/>
    <property type="evidence" value="ECO:0007669"/>
    <property type="project" value="TreeGrafter"/>
</dbReference>
<dbReference type="PANTHER" id="PTHR24082">
    <property type="entry name" value="NUCLEAR HORMONE RECEPTOR"/>
    <property type="match status" value="1"/>
</dbReference>
<evidence type="ECO:0000256" key="2">
    <source>
        <dbReference type="ARBA" id="ARBA00005993"/>
    </source>
</evidence>
<dbReference type="WBParaSite" id="Bm6190a.1">
    <property type="protein sequence ID" value="Bm6190a.1"/>
    <property type="gene ID" value="WBGene00226451"/>
</dbReference>